<feature type="compositionally biased region" description="Low complexity" evidence="5">
    <location>
        <begin position="475"/>
        <end position="486"/>
    </location>
</feature>
<gene>
    <name evidence="7" type="ORF">Q8F55_003817</name>
</gene>
<dbReference type="RefSeq" id="XP_069209764.1">
    <property type="nucleotide sequence ID" value="XM_069352346.1"/>
</dbReference>
<evidence type="ECO:0000256" key="1">
    <source>
        <dbReference type="ARBA" id="ARBA00004167"/>
    </source>
</evidence>
<feature type="compositionally biased region" description="Low complexity" evidence="5">
    <location>
        <begin position="520"/>
        <end position="529"/>
    </location>
</feature>
<feature type="transmembrane region" description="Helical" evidence="6">
    <location>
        <begin position="356"/>
        <end position="377"/>
    </location>
</feature>
<evidence type="ECO:0000256" key="4">
    <source>
        <dbReference type="ARBA" id="ARBA00023136"/>
    </source>
</evidence>
<feature type="region of interest" description="Disordered" evidence="5">
    <location>
        <begin position="313"/>
        <end position="342"/>
    </location>
</feature>
<evidence type="ECO:0000313" key="8">
    <source>
        <dbReference type="Proteomes" id="UP001565368"/>
    </source>
</evidence>
<dbReference type="PANTHER" id="PTHR15549:SF26">
    <property type="entry name" value="AXIAL BUDDING PATTERN PROTEIN 2-RELATED"/>
    <property type="match status" value="1"/>
</dbReference>
<evidence type="ECO:0000256" key="5">
    <source>
        <dbReference type="SAM" id="MobiDB-lite"/>
    </source>
</evidence>
<feature type="compositionally biased region" description="Low complexity" evidence="5">
    <location>
        <begin position="329"/>
        <end position="342"/>
    </location>
</feature>
<protein>
    <submittedName>
        <fullName evidence="7">Uncharacterized protein</fullName>
    </submittedName>
</protein>
<organism evidence="7 8">
    <name type="scientific">Vanrija albida</name>
    <dbReference type="NCBI Taxonomy" id="181172"/>
    <lineage>
        <taxon>Eukaryota</taxon>
        <taxon>Fungi</taxon>
        <taxon>Dikarya</taxon>
        <taxon>Basidiomycota</taxon>
        <taxon>Agaricomycotina</taxon>
        <taxon>Tremellomycetes</taxon>
        <taxon>Trichosporonales</taxon>
        <taxon>Trichosporonaceae</taxon>
        <taxon>Vanrija</taxon>
    </lineage>
</organism>
<sequence>MQVQLGSRWVVLADALTPSSSQLRYAPCRGCDPGTGFASYLDFYARDANGTDAGMVTTGSGSVGLNFTGTGVAFALGFVGPGGAAENGWATNLLVNGSAPPPGANTTGTSVAGLPLGRHEVTLAFSQAHANSSNPVTVHHVTGTLGQVAGAAAANATIDDSWWRNGSLWISGGWNMVEGGQAGQSNYINATEYEVELGTVGNDYNASVSWTTEPRAWNAVRWNGSAVWVYGITGGDAGTFQVALDNVTQGVFDASGGPRVYDSVLFHTAGLAEGPHEVVLTNVAGRLSFDRLVAASGLEPVAAAPAAPSSSATALLTASDGPPPPPAPATSAASSAPADPYAGWTDTEPARISSGAIAGIVIGVLLLLGAALALLLYRRRRDRSSRQGWDEDRPWHKRLFAEDKGWRFVHLDGGAPVQAAPPRDKDALHISSSSFGSAAGHLASLPPSPRRSIAGFFRAKSVRRPAEAPLPPLPRGASASPGSDGSADVDEEYSGARDGSPNPLFAALGGQHSPLTQLQRSFSRSSGGRAPPPPAIKVARSATPDESDFGVLDLREHAPATRPSYTKARDSAYNASIRESAYSNHRNRLTTHTATSGPVGVREWYDWFGLSTYGDRASRQTARRAPDEKEDRESWVVVDGAQAPVSYVPPVEAQRSPRRRYFDKPSFLHRFG</sequence>
<keyword evidence="4 6" id="KW-0472">Membrane</keyword>
<evidence type="ECO:0000256" key="6">
    <source>
        <dbReference type="SAM" id="Phobius"/>
    </source>
</evidence>
<keyword evidence="8" id="KW-1185">Reference proteome</keyword>
<evidence type="ECO:0000313" key="7">
    <source>
        <dbReference type="EMBL" id="KAL1409820.1"/>
    </source>
</evidence>
<dbReference type="Gene3D" id="2.60.120.260">
    <property type="entry name" value="Galactose-binding domain-like"/>
    <property type="match status" value="1"/>
</dbReference>
<evidence type="ECO:0000256" key="2">
    <source>
        <dbReference type="ARBA" id="ARBA00022692"/>
    </source>
</evidence>
<evidence type="ECO:0000256" key="3">
    <source>
        <dbReference type="ARBA" id="ARBA00022989"/>
    </source>
</evidence>
<dbReference type="EMBL" id="JBBXJM010000003">
    <property type="protein sequence ID" value="KAL1409820.1"/>
    <property type="molecule type" value="Genomic_DNA"/>
</dbReference>
<accession>A0ABR3Q5B3</accession>
<proteinExistence type="predicted"/>
<comment type="caution">
    <text evidence="7">The sequence shown here is derived from an EMBL/GenBank/DDBJ whole genome shotgun (WGS) entry which is preliminary data.</text>
</comment>
<keyword evidence="3 6" id="KW-1133">Transmembrane helix</keyword>
<dbReference type="GeneID" id="95984860"/>
<keyword evidence="2 6" id="KW-0812">Transmembrane</keyword>
<dbReference type="InterPro" id="IPR051694">
    <property type="entry name" value="Immunoregulatory_rcpt-like"/>
</dbReference>
<dbReference type="Proteomes" id="UP001565368">
    <property type="component" value="Unassembled WGS sequence"/>
</dbReference>
<name>A0ABR3Q5B3_9TREE</name>
<feature type="region of interest" description="Disordered" evidence="5">
    <location>
        <begin position="465"/>
        <end position="545"/>
    </location>
</feature>
<dbReference type="PANTHER" id="PTHR15549">
    <property type="entry name" value="PAIRED IMMUNOGLOBULIN-LIKE TYPE 2 RECEPTOR"/>
    <property type="match status" value="1"/>
</dbReference>
<comment type="subcellular location">
    <subcellularLocation>
        <location evidence="1">Membrane</location>
        <topology evidence="1">Single-pass membrane protein</topology>
    </subcellularLocation>
</comment>
<reference evidence="7 8" key="1">
    <citation type="submission" date="2023-08" db="EMBL/GenBank/DDBJ databases">
        <title>Annotated Genome Sequence of Vanrija albida AlHP1.</title>
        <authorList>
            <person name="Herzog R."/>
        </authorList>
    </citation>
    <scope>NUCLEOTIDE SEQUENCE [LARGE SCALE GENOMIC DNA]</scope>
    <source>
        <strain evidence="7 8">AlHP1</strain>
    </source>
</reference>